<dbReference type="PANTHER" id="PTHR24409:SF295">
    <property type="entry name" value="AZ2-RELATED"/>
    <property type="match status" value="1"/>
</dbReference>
<keyword evidence="4" id="KW-0862">Zinc</keyword>
<dbReference type="PANTHER" id="PTHR24409">
    <property type="entry name" value="ZINC FINGER PROTEIN 142"/>
    <property type="match status" value="1"/>
</dbReference>
<evidence type="ECO:0000256" key="2">
    <source>
        <dbReference type="ARBA" id="ARBA00022737"/>
    </source>
</evidence>
<dbReference type="FunFam" id="3.30.160.60:FF:000446">
    <property type="entry name" value="Zinc finger protein"/>
    <property type="match status" value="1"/>
</dbReference>
<accession>A0A443SG89</accession>
<keyword evidence="9" id="KW-1185">Reference proteome</keyword>
<dbReference type="GO" id="GO:0000981">
    <property type="term" value="F:DNA-binding transcription factor activity, RNA polymerase II-specific"/>
    <property type="evidence" value="ECO:0007669"/>
    <property type="project" value="TreeGrafter"/>
</dbReference>
<reference evidence="8 9" key="1">
    <citation type="journal article" date="2018" name="Gigascience">
        <title>Genomes of trombidid mites reveal novel predicted allergens and laterally-transferred genes associated with secondary metabolism.</title>
        <authorList>
            <person name="Dong X."/>
            <person name="Chaisiri K."/>
            <person name="Xia D."/>
            <person name="Armstrong S.D."/>
            <person name="Fang Y."/>
            <person name="Donnelly M.J."/>
            <person name="Kadowaki T."/>
            <person name="McGarry J.W."/>
            <person name="Darby A.C."/>
            <person name="Makepeace B.L."/>
        </authorList>
    </citation>
    <scope>NUCLEOTIDE SEQUENCE [LARGE SCALE GENOMIC DNA]</scope>
    <source>
        <strain evidence="8">UoL-UT</strain>
    </source>
</reference>
<feature type="domain" description="C2H2-type" evidence="7">
    <location>
        <begin position="4"/>
        <end position="31"/>
    </location>
</feature>
<evidence type="ECO:0000256" key="1">
    <source>
        <dbReference type="ARBA" id="ARBA00022723"/>
    </source>
</evidence>
<evidence type="ECO:0000256" key="3">
    <source>
        <dbReference type="ARBA" id="ARBA00022771"/>
    </source>
</evidence>
<dbReference type="SMART" id="SM00355">
    <property type="entry name" value="ZnF_C2H2"/>
    <property type="match status" value="6"/>
</dbReference>
<dbReference type="GO" id="GO:0000977">
    <property type="term" value="F:RNA polymerase II transcription regulatory region sequence-specific DNA binding"/>
    <property type="evidence" value="ECO:0007669"/>
    <property type="project" value="TreeGrafter"/>
</dbReference>
<organism evidence="8 9">
    <name type="scientific">Leptotrombidium deliense</name>
    <dbReference type="NCBI Taxonomy" id="299467"/>
    <lineage>
        <taxon>Eukaryota</taxon>
        <taxon>Metazoa</taxon>
        <taxon>Ecdysozoa</taxon>
        <taxon>Arthropoda</taxon>
        <taxon>Chelicerata</taxon>
        <taxon>Arachnida</taxon>
        <taxon>Acari</taxon>
        <taxon>Acariformes</taxon>
        <taxon>Trombidiformes</taxon>
        <taxon>Prostigmata</taxon>
        <taxon>Anystina</taxon>
        <taxon>Parasitengona</taxon>
        <taxon>Trombiculoidea</taxon>
        <taxon>Trombiculidae</taxon>
        <taxon>Leptotrombidium</taxon>
    </lineage>
</organism>
<dbReference type="Pfam" id="PF00096">
    <property type="entry name" value="zf-C2H2"/>
    <property type="match status" value="2"/>
</dbReference>
<feature type="domain" description="C2H2-type" evidence="7">
    <location>
        <begin position="371"/>
        <end position="395"/>
    </location>
</feature>
<dbReference type="Gene3D" id="3.30.160.60">
    <property type="entry name" value="Classic Zinc Finger"/>
    <property type="match status" value="2"/>
</dbReference>
<dbReference type="PROSITE" id="PS50157">
    <property type="entry name" value="ZINC_FINGER_C2H2_2"/>
    <property type="match status" value="2"/>
</dbReference>
<evidence type="ECO:0000259" key="7">
    <source>
        <dbReference type="PROSITE" id="PS50157"/>
    </source>
</evidence>
<feature type="region of interest" description="Disordered" evidence="6">
    <location>
        <begin position="48"/>
        <end position="112"/>
    </location>
</feature>
<feature type="compositionally biased region" description="Polar residues" evidence="6">
    <location>
        <begin position="48"/>
        <end position="62"/>
    </location>
</feature>
<dbReference type="AlphaFoldDB" id="A0A443SG89"/>
<evidence type="ECO:0000256" key="4">
    <source>
        <dbReference type="ARBA" id="ARBA00022833"/>
    </source>
</evidence>
<evidence type="ECO:0000313" key="9">
    <source>
        <dbReference type="Proteomes" id="UP000288716"/>
    </source>
</evidence>
<sequence>MKPFQCKICNRGYNTAAALTSHMQNHKRNNNSQASNCGKNVALVNKTQNKATPANSAVNCVNGSEKKKTKESESEDESAFTDRTEVKEIKSESKPTIKPQETKNNPINNDVTSTVNSNGNHSHEQQVTCGFCGNKCTHLDVHIREAHFHHLLIAGLLQNTFYQSNLHKWPPFIPPPPLPLMHHSDLNSLPPILSNGRLSSPTSPKKPKIGSSFNGISSASSSSPIHHLPVPLLCNQCTPSPSFPDFESFRIHLKSHLIASQAPLSHHQCPYCGDVIASDLESHVLSCRLGSITNHQLPLPLLCNQCSPSPTFSDFESFRIHLKSHLMATQSSISSSLPLSHHQCPYCGDVIAADFDNHMVTCRLGTVTTQYGCDACNKMFTKPEELQKHLMDIHAHHLYQCSLCRDMFDSKVSIQVHFAVKHSTVSLKKFSM</sequence>
<keyword evidence="3 5" id="KW-0863">Zinc-finger</keyword>
<dbReference type="GO" id="GO:0005634">
    <property type="term" value="C:nucleus"/>
    <property type="evidence" value="ECO:0007669"/>
    <property type="project" value="TreeGrafter"/>
</dbReference>
<keyword evidence="2" id="KW-0677">Repeat</keyword>
<evidence type="ECO:0000256" key="6">
    <source>
        <dbReference type="SAM" id="MobiDB-lite"/>
    </source>
</evidence>
<evidence type="ECO:0000256" key="5">
    <source>
        <dbReference type="PROSITE-ProRule" id="PRU00042"/>
    </source>
</evidence>
<dbReference type="PROSITE" id="PS00028">
    <property type="entry name" value="ZINC_FINGER_C2H2_1"/>
    <property type="match status" value="3"/>
</dbReference>
<feature type="compositionally biased region" description="Polar residues" evidence="6">
    <location>
        <begin position="102"/>
        <end position="112"/>
    </location>
</feature>
<dbReference type="EMBL" id="NCKV01002666">
    <property type="protein sequence ID" value="RWS26544.1"/>
    <property type="molecule type" value="Genomic_DNA"/>
</dbReference>
<keyword evidence="1" id="KW-0479">Metal-binding</keyword>
<protein>
    <recommendedName>
        <fullName evidence="7">C2H2-type domain-containing protein</fullName>
    </recommendedName>
</protein>
<name>A0A443SG89_9ACAR</name>
<dbReference type="GO" id="GO:0008270">
    <property type="term" value="F:zinc ion binding"/>
    <property type="evidence" value="ECO:0007669"/>
    <property type="project" value="UniProtKB-KW"/>
</dbReference>
<dbReference type="STRING" id="299467.A0A443SG89"/>
<dbReference type="InterPro" id="IPR013087">
    <property type="entry name" value="Znf_C2H2_type"/>
</dbReference>
<proteinExistence type="predicted"/>
<dbReference type="Proteomes" id="UP000288716">
    <property type="component" value="Unassembled WGS sequence"/>
</dbReference>
<feature type="compositionally biased region" description="Basic and acidic residues" evidence="6">
    <location>
        <begin position="80"/>
        <end position="95"/>
    </location>
</feature>
<comment type="caution">
    <text evidence="8">The sequence shown here is derived from an EMBL/GenBank/DDBJ whole genome shotgun (WGS) entry which is preliminary data.</text>
</comment>
<dbReference type="InterPro" id="IPR036236">
    <property type="entry name" value="Znf_C2H2_sf"/>
</dbReference>
<feature type="region of interest" description="Disordered" evidence="6">
    <location>
        <begin position="193"/>
        <end position="215"/>
    </location>
</feature>
<gene>
    <name evidence="8" type="ORF">B4U80_00165</name>
</gene>
<evidence type="ECO:0000313" key="8">
    <source>
        <dbReference type="EMBL" id="RWS26544.1"/>
    </source>
</evidence>
<dbReference type="OrthoDB" id="10014897at2759"/>
<dbReference type="VEuPathDB" id="VectorBase:LDEU005496"/>
<dbReference type="SUPFAM" id="SSF57667">
    <property type="entry name" value="beta-beta-alpha zinc fingers"/>
    <property type="match status" value="2"/>
</dbReference>